<proteinExistence type="predicted"/>
<reference evidence="1" key="1">
    <citation type="journal article" date="2023" name="GigaByte">
        <title>Genome assembly of the bearded iris, Iris pallida Lam.</title>
        <authorList>
            <person name="Bruccoleri R.E."/>
            <person name="Oakeley E.J."/>
            <person name="Faust A.M.E."/>
            <person name="Altorfer M."/>
            <person name="Dessus-Babus S."/>
            <person name="Burckhardt D."/>
            <person name="Oertli M."/>
            <person name="Naumann U."/>
            <person name="Petersen F."/>
            <person name="Wong J."/>
        </authorList>
    </citation>
    <scope>NUCLEOTIDE SEQUENCE</scope>
    <source>
        <strain evidence="1">GSM-AAB239-AS_SAM_17_03QT</strain>
    </source>
</reference>
<organism evidence="1 2">
    <name type="scientific">Iris pallida</name>
    <name type="common">Sweet iris</name>
    <dbReference type="NCBI Taxonomy" id="29817"/>
    <lineage>
        <taxon>Eukaryota</taxon>
        <taxon>Viridiplantae</taxon>
        <taxon>Streptophyta</taxon>
        <taxon>Embryophyta</taxon>
        <taxon>Tracheophyta</taxon>
        <taxon>Spermatophyta</taxon>
        <taxon>Magnoliopsida</taxon>
        <taxon>Liliopsida</taxon>
        <taxon>Asparagales</taxon>
        <taxon>Iridaceae</taxon>
        <taxon>Iridoideae</taxon>
        <taxon>Irideae</taxon>
        <taxon>Iris</taxon>
    </lineage>
</organism>
<dbReference type="Proteomes" id="UP001140949">
    <property type="component" value="Unassembled WGS sequence"/>
</dbReference>
<dbReference type="InterPro" id="IPR036259">
    <property type="entry name" value="MFS_trans_sf"/>
</dbReference>
<sequence length="76" mass="8702">MEGIPCYPTHDLHQRVTGGLHQGWLCESQRLSSPLIQDRGWTACSFVVVYKVLERMGYYGILTNLVLYLTTHMLCT</sequence>
<keyword evidence="2" id="KW-1185">Reference proteome</keyword>
<comment type="caution">
    <text evidence="1">The sequence shown here is derived from an EMBL/GenBank/DDBJ whole genome shotgun (WGS) entry which is preliminary data.</text>
</comment>
<evidence type="ECO:0000313" key="1">
    <source>
        <dbReference type="EMBL" id="KAJ6825166.1"/>
    </source>
</evidence>
<reference evidence="1" key="2">
    <citation type="submission" date="2023-04" db="EMBL/GenBank/DDBJ databases">
        <authorList>
            <person name="Bruccoleri R.E."/>
            <person name="Oakeley E.J."/>
            <person name="Faust A.-M."/>
            <person name="Dessus-Babus S."/>
            <person name="Altorfer M."/>
            <person name="Burckhardt D."/>
            <person name="Oertli M."/>
            <person name="Naumann U."/>
            <person name="Petersen F."/>
            <person name="Wong J."/>
        </authorList>
    </citation>
    <scope>NUCLEOTIDE SEQUENCE</scope>
    <source>
        <strain evidence="1">GSM-AAB239-AS_SAM_17_03QT</strain>
        <tissue evidence="1">Leaf</tissue>
    </source>
</reference>
<evidence type="ECO:0000313" key="2">
    <source>
        <dbReference type="Proteomes" id="UP001140949"/>
    </source>
</evidence>
<accession>A0AAX6G8V9</accession>
<dbReference type="EMBL" id="JANAVB010021796">
    <property type="protein sequence ID" value="KAJ6825166.1"/>
    <property type="molecule type" value="Genomic_DNA"/>
</dbReference>
<dbReference type="Gene3D" id="1.20.1250.20">
    <property type="entry name" value="MFS general substrate transporter like domains"/>
    <property type="match status" value="1"/>
</dbReference>
<dbReference type="AlphaFoldDB" id="A0AAX6G8V9"/>
<name>A0AAX6G8V9_IRIPA</name>
<gene>
    <name evidence="1" type="ORF">M6B38_378875</name>
</gene>
<protein>
    <submittedName>
        <fullName evidence="1">Protein NRT1/ PTR FAMILY 5.2-like</fullName>
    </submittedName>
</protein>